<dbReference type="SMART" id="SM00054">
    <property type="entry name" value="EFh"/>
    <property type="match status" value="1"/>
</dbReference>
<evidence type="ECO:0000256" key="3">
    <source>
        <dbReference type="ARBA" id="ARBA00022737"/>
    </source>
</evidence>
<dbReference type="CDD" id="cd05026">
    <property type="entry name" value="S-100Z"/>
    <property type="match status" value="1"/>
</dbReference>
<dbReference type="FunFam" id="1.10.238.10:FF:000044">
    <property type="entry name" value="Protein S100"/>
    <property type="match status" value="1"/>
</dbReference>
<name>A0A5J5CQ61_9PERO</name>
<keyword evidence="2" id="KW-0479">Metal-binding</keyword>
<dbReference type="Pfam" id="PF01023">
    <property type="entry name" value="S_100"/>
    <property type="match status" value="1"/>
</dbReference>
<dbReference type="InterPro" id="IPR018247">
    <property type="entry name" value="EF_Hand_1_Ca_BS"/>
</dbReference>
<dbReference type="GO" id="GO:0005509">
    <property type="term" value="F:calcium ion binding"/>
    <property type="evidence" value="ECO:0007669"/>
    <property type="project" value="InterPro"/>
</dbReference>
<dbReference type="PROSITE" id="PS00018">
    <property type="entry name" value="EF_HAND_1"/>
    <property type="match status" value="1"/>
</dbReference>
<dbReference type="InterPro" id="IPR001751">
    <property type="entry name" value="S100/CaBP7/8-like_CS"/>
</dbReference>
<organism evidence="7 8">
    <name type="scientific">Etheostoma spectabile</name>
    <name type="common">orangethroat darter</name>
    <dbReference type="NCBI Taxonomy" id="54343"/>
    <lineage>
        <taxon>Eukaryota</taxon>
        <taxon>Metazoa</taxon>
        <taxon>Chordata</taxon>
        <taxon>Craniata</taxon>
        <taxon>Vertebrata</taxon>
        <taxon>Euteleostomi</taxon>
        <taxon>Actinopterygii</taxon>
        <taxon>Neopterygii</taxon>
        <taxon>Teleostei</taxon>
        <taxon>Neoteleostei</taxon>
        <taxon>Acanthomorphata</taxon>
        <taxon>Eupercaria</taxon>
        <taxon>Perciformes</taxon>
        <taxon>Percoidei</taxon>
        <taxon>Percidae</taxon>
        <taxon>Etheostomatinae</taxon>
        <taxon>Etheostoma</taxon>
    </lineage>
</organism>
<evidence type="ECO:0000313" key="8">
    <source>
        <dbReference type="Proteomes" id="UP000327493"/>
    </source>
</evidence>
<feature type="region of interest" description="Disordered" evidence="5">
    <location>
        <begin position="104"/>
        <end position="126"/>
    </location>
</feature>
<dbReference type="InterPro" id="IPR013787">
    <property type="entry name" value="S100_Ca-bd_sub"/>
</dbReference>
<dbReference type="AlphaFoldDB" id="A0A5J5CQ61"/>
<keyword evidence="8" id="KW-1185">Reference proteome</keyword>
<comment type="caution">
    <text evidence="7">The sequence shown here is derived from an EMBL/GenBank/DDBJ whole genome shotgun (WGS) entry which is preliminary data.</text>
</comment>
<dbReference type="InterPro" id="IPR028490">
    <property type="entry name" value="S100Z"/>
</dbReference>
<keyword evidence="3" id="KW-0677">Repeat</keyword>
<dbReference type="InterPro" id="IPR002048">
    <property type="entry name" value="EF_hand_dom"/>
</dbReference>
<evidence type="ECO:0000259" key="6">
    <source>
        <dbReference type="PROSITE" id="PS50222"/>
    </source>
</evidence>
<evidence type="ECO:0000256" key="1">
    <source>
        <dbReference type="ARBA" id="ARBA00007323"/>
    </source>
</evidence>
<proteinExistence type="inferred from homology"/>
<dbReference type="Gene3D" id="1.10.238.10">
    <property type="entry name" value="EF-hand"/>
    <property type="match status" value="1"/>
</dbReference>
<protein>
    <recommendedName>
        <fullName evidence="6">EF-hand domain-containing protein</fullName>
    </recommendedName>
</protein>
<keyword evidence="4" id="KW-0106">Calcium</keyword>
<dbReference type="Proteomes" id="UP000327493">
    <property type="component" value="Chromosome 16"/>
</dbReference>
<dbReference type="PROSITE" id="PS00303">
    <property type="entry name" value="S100_CABP"/>
    <property type="match status" value="1"/>
</dbReference>
<gene>
    <name evidence="7" type="ORF">FQN60_008103</name>
</gene>
<dbReference type="PROSITE" id="PS50222">
    <property type="entry name" value="EF_HAND_2"/>
    <property type="match status" value="1"/>
</dbReference>
<evidence type="ECO:0000256" key="4">
    <source>
        <dbReference type="ARBA" id="ARBA00022837"/>
    </source>
</evidence>
<dbReference type="EMBL" id="VOFY01000016">
    <property type="protein sequence ID" value="KAA8584318.1"/>
    <property type="molecule type" value="Genomic_DNA"/>
</dbReference>
<evidence type="ECO:0000256" key="2">
    <source>
        <dbReference type="ARBA" id="ARBA00022723"/>
    </source>
</evidence>
<dbReference type="PANTHER" id="PTHR11639">
    <property type="entry name" value="S100 CALCIUM-BINDING PROTEIN"/>
    <property type="match status" value="1"/>
</dbReference>
<feature type="non-terminal residue" evidence="7">
    <location>
        <position position="1"/>
    </location>
</feature>
<dbReference type="InterPro" id="IPR011992">
    <property type="entry name" value="EF-hand-dom_pair"/>
</dbReference>
<dbReference type="SUPFAM" id="SSF47473">
    <property type="entry name" value="EF-hand"/>
    <property type="match status" value="1"/>
</dbReference>
<dbReference type="PANTHER" id="PTHR11639:SF134">
    <property type="entry name" value="PROTEIN S100-A1-RELATED"/>
    <property type="match status" value="1"/>
</dbReference>
<accession>A0A5J5CQ61</accession>
<sequence length="334" mass="35976">VARESWHVVGAPEPVPVREEWGKVSVRPLVVSIMLGRTTPQAKGHQVVNGPREVIAAVVLGGNVDVEDHEAPCCEAMAPEQDGVYCSPKPQVPQVILEVKDQRAAQDAQEEAPESGCLTGQRAGRPPQPLCHCSGKDVKQMVVHGDSQRIPDLGPGDGSVRVEPVAVDAGPGGSQQVKKSVMTNHQEVGGDGEYHGAERASQEVMVVLVEVVPDGLQDQALGLAPGSCKSSHPSSRMPSQLEGAMSALITVFYNYSGHDGDKYKLNKGELKELLNAELTDFLMSQKDPMLVEKIMKDLDSNKDNEVDFNEFVVLVAALTVACNDFFQEQQKKAK</sequence>
<comment type="similarity">
    <text evidence="1">Belongs to the S-100 family.</text>
</comment>
<evidence type="ECO:0000256" key="5">
    <source>
        <dbReference type="SAM" id="MobiDB-lite"/>
    </source>
</evidence>
<dbReference type="GO" id="GO:0048306">
    <property type="term" value="F:calcium-dependent protein binding"/>
    <property type="evidence" value="ECO:0007669"/>
    <property type="project" value="TreeGrafter"/>
</dbReference>
<reference evidence="7 8" key="1">
    <citation type="submission" date="2019-08" db="EMBL/GenBank/DDBJ databases">
        <title>A chromosome-level genome assembly, high-density linkage maps, and genome scans reveal the genomic architecture of hybrid incompatibilities underlying speciation via character displacement in darters (Percidae: Etheostominae).</title>
        <authorList>
            <person name="Moran R.L."/>
            <person name="Catchen J.M."/>
            <person name="Fuller R.C."/>
        </authorList>
    </citation>
    <scope>NUCLEOTIDE SEQUENCE [LARGE SCALE GENOMIC DNA]</scope>
    <source>
        <strain evidence="7">EspeVRDwgs_2016</strain>
        <tissue evidence="7">Muscle</tissue>
    </source>
</reference>
<feature type="domain" description="EF-hand" evidence="6">
    <location>
        <begin position="286"/>
        <end position="321"/>
    </location>
</feature>
<evidence type="ECO:0000313" key="7">
    <source>
        <dbReference type="EMBL" id="KAA8584318.1"/>
    </source>
</evidence>
<dbReference type="SMART" id="SM01394">
    <property type="entry name" value="S_100"/>
    <property type="match status" value="1"/>
</dbReference>